<evidence type="ECO:0000256" key="18">
    <source>
        <dbReference type="PROSITE-ProRule" id="PRU00104"/>
    </source>
</evidence>
<dbReference type="Gene3D" id="6.10.130.10">
    <property type="entry name" value="Ubiquitin-protein ligase E3A, N-terminal zinc-binding domain (AZUL)"/>
    <property type="match status" value="1"/>
</dbReference>
<dbReference type="GO" id="GO:0005737">
    <property type="term" value="C:cytoplasm"/>
    <property type="evidence" value="ECO:0007669"/>
    <property type="project" value="UniProtKB-SubCell"/>
</dbReference>
<dbReference type="CDD" id="cd00078">
    <property type="entry name" value="HECTc"/>
    <property type="match status" value="1"/>
</dbReference>
<keyword evidence="9" id="KW-0863">Zinc-finger</keyword>
<keyword evidence="13" id="KW-0090">Biological rhythms</keyword>
<feature type="region of interest" description="Disordered" evidence="19">
    <location>
        <begin position="163"/>
        <end position="185"/>
    </location>
</feature>
<evidence type="ECO:0000256" key="12">
    <source>
        <dbReference type="ARBA" id="ARBA00022942"/>
    </source>
</evidence>
<dbReference type="GO" id="GO:0005634">
    <property type="term" value="C:nucleus"/>
    <property type="evidence" value="ECO:0007669"/>
    <property type="project" value="UniProtKB-SubCell"/>
</dbReference>
<keyword evidence="5" id="KW-0963">Cytoplasm</keyword>
<dbReference type="EMBL" id="JAOPHQ010002661">
    <property type="protein sequence ID" value="KAK0145980.1"/>
    <property type="molecule type" value="Genomic_DNA"/>
</dbReference>
<dbReference type="GO" id="GO:0048511">
    <property type="term" value="P:rhythmic process"/>
    <property type="evidence" value="ECO:0007669"/>
    <property type="project" value="UniProtKB-KW"/>
</dbReference>
<evidence type="ECO:0000256" key="9">
    <source>
        <dbReference type="ARBA" id="ARBA00022771"/>
    </source>
</evidence>
<evidence type="ECO:0000256" key="5">
    <source>
        <dbReference type="ARBA" id="ARBA00022490"/>
    </source>
</evidence>
<evidence type="ECO:0000256" key="14">
    <source>
        <dbReference type="ARBA" id="ARBA00023242"/>
    </source>
</evidence>
<evidence type="ECO:0000256" key="17">
    <source>
        <dbReference type="ARBA" id="ARBA00077264"/>
    </source>
</evidence>
<feature type="compositionally biased region" description="Low complexity" evidence="19">
    <location>
        <begin position="271"/>
        <end position="293"/>
    </location>
</feature>
<dbReference type="GO" id="GO:0048731">
    <property type="term" value="P:system development"/>
    <property type="evidence" value="ECO:0007669"/>
    <property type="project" value="UniProtKB-ARBA"/>
</dbReference>
<evidence type="ECO:0000256" key="7">
    <source>
        <dbReference type="ARBA" id="ARBA00022679"/>
    </source>
</evidence>
<evidence type="ECO:0000256" key="19">
    <source>
        <dbReference type="SAM" id="MobiDB-lite"/>
    </source>
</evidence>
<comment type="subcellular location">
    <subcellularLocation>
        <location evidence="3">Cytoplasm</location>
    </subcellularLocation>
    <subcellularLocation>
        <location evidence="2">Nucleus</location>
    </subcellularLocation>
</comment>
<dbReference type="PANTHER" id="PTHR45700">
    <property type="entry name" value="UBIQUITIN-PROTEIN LIGASE E3C"/>
    <property type="match status" value="1"/>
</dbReference>
<feature type="region of interest" description="Disordered" evidence="19">
    <location>
        <begin position="36"/>
        <end position="70"/>
    </location>
</feature>
<evidence type="ECO:0000256" key="1">
    <source>
        <dbReference type="ARBA" id="ARBA00000885"/>
    </source>
</evidence>
<keyword evidence="8" id="KW-0479">Metal-binding</keyword>
<dbReference type="GO" id="GO:0006511">
    <property type="term" value="P:ubiquitin-dependent protein catabolic process"/>
    <property type="evidence" value="ECO:0007669"/>
    <property type="project" value="UniProtKB-ARBA"/>
</dbReference>
<keyword evidence="12" id="KW-0647">Proteasome</keyword>
<evidence type="ECO:0000256" key="8">
    <source>
        <dbReference type="ARBA" id="ARBA00022723"/>
    </source>
</evidence>
<accession>A0AA47MTP2</accession>
<feature type="active site" description="Glycyl thioester intermediate" evidence="18">
    <location>
        <position position="902"/>
    </location>
</feature>
<evidence type="ECO:0000256" key="15">
    <source>
        <dbReference type="ARBA" id="ARBA00067504"/>
    </source>
</evidence>
<dbReference type="Gene3D" id="3.30.2410.10">
    <property type="entry name" value="Hect, E3 ligase catalytic domain"/>
    <property type="match status" value="1"/>
</dbReference>
<dbReference type="GO" id="GO:0010604">
    <property type="term" value="P:positive regulation of macromolecule metabolic process"/>
    <property type="evidence" value="ECO:0007669"/>
    <property type="project" value="UniProtKB-ARBA"/>
</dbReference>
<keyword evidence="21" id="KW-0436">Ligase</keyword>
<dbReference type="Proteomes" id="UP001174136">
    <property type="component" value="Unassembled WGS sequence"/>
</dbReference>
<evidence type="ECO:0000256" key="2">
    <source>
        <dbReference type="ARBA" id="ARBA00004123"/>
    </source>
</evidence>
<reference evidence="21" key="1">
    <citation type="journal article" date="2023" name="Front. Mar. Sci.">
        <title>A new Merluccius polli reference genome to investigate the effects of global change in West African waters.</title>
        <authorList>
            <person name="Mateo J.L."/>
            <person name="Blanco-Fernandez C."/>
            <person name="Garcia-Vazquez E."/>
            <person name="Machado-Schiaffino G."/>
        </authorList>
    </citation>
    <scope>NUCLEOTIDE SEQUENCE</scope>
    <source>
        <strain evidence="21">C29</strain>
        <tissue evidence="21">Fin</tissue>
    </source>
</reference>
<dbReference type="GO" id="GO:0008270">
    <property type="term" value="F:zinc ion binding"/>
    <property type="evidence" value="ECO:0007669"/>
    <property type="project" value="UniProtKB-KW"/>
</dbReference>
<dbReference type="GO" id="GO:0061630">
    <property type="term" value="F:ubiquitin protein ligase activity"/>
    <property type="evidence" value="ECO:0007669"/>
    <property type="project" value="UniProtKB-EC"/>
</dbReference>
<dbReference type="InterPro" id="IPR042556">
    <property type="entry name" value="AZUL_sf"/>
</dbReference>
<keyword evidence="11" id="KW-0862">Zinc</keyword>
<evidence type="ECO:0000256" key="10">
    <source>
        <dbReference type="ARBA" id="ARBA00022786"/>
    </source>
</evidence>
<keyword evidence="7" id="KW-0808">Transferase</keyword>
<keyword evidence="14" id="KW-0539">Nucleus</keyword>
<feature type="compositionally biased region" description="Acidic residues" evidence="19">
    <location>
        <begin position="39"/>
        <end position="54"/>
    </location>
</feature>
<dbReference type="PANTHER" id="PTHR45700:SF10">
    <property type="entry name" value="UBIQUITIN-PROTEIN LIGASE E3A"/>
    <property type="match status" value="1"/>
</dbReference>
<dbReference type="SMART" id="SM00119">
    <property type="entry name" value="HECTc"/>
    <property type="match status" value="1"/>
</dbReference>
<evidence type="ECO:0000256" key="11">
    <source>
        <dbReference type="ARBA" id="ARBA00022833"/>
    </source>
</evidence>
<dbReference type="InterPro" id="IPR044611">
    <property type="entry name" value="E3A/B/C-like"/>
</dbReference>
<name>A0AA47MTP2_MERPO</name>
<evidence type="ECO:0000256" key="4">
    <source>
        <dbReference type="ARBA" id="ARBA00012485"/>
    </source>
</evidence>
<dbReference type="GO" id="GO:0000209">
    <property type="term" value="P:protein polyubiquitination"/>
    <property type="evidence" value="ECO:0007669"/>
    <property type="project" value="InterPro"/>
</dbReference>
<evidence type="ECO:0000256" key="13">
    <source>
        <dbReference type="ARBA" id="ARBA00023108"/>
    </source>
</evidence>
<keyword evidence="6" id="KW-0597">Phosphoprotein</keyword>
<organism evidence="21 22">
    <name type="scientific">Merluccius polli</name>
    <name type="common">Benguela hake</name>
    <name type="synonym">Merluccius cadenati</name>
    <dbReference type="NCBI Taxonomy" id="89951"/>
    <lineage>
        <taxon>Eukaryota</taxon>
        <taxon>Metazoa</taxon>
        <taxon>Chordata</taxon>
        <taxon>Craniata</taxon>
        <taxon>Vertebrata</taxon>
        <taxon>Euteleostomi</taxon>
        <taxon>Actinopterygii</taxon>
        <taxon>Neopterygii</taxon>
        <taxon>Teleostei</taxon>
        <taxon>Neoteleostei</taxon>
        <taxon>Acanthomorphata</taxon>
        <taxon>Zeiogadaria</taxon>
        <taxon>Gadariae</taxon>
        <taxon>Gadiformes</taxon>
        <taxon>Gadoidei</taxon>
        <taxon>Merlucciidae</taxon>
        <taxon>Merluccius</taxon>
    </lineage>
</organism>
<gene>
    <name evidence="21" type="primary">Ube3a</name>
    <name evidence="21" type="ORF">N1851_015088</name>
</gene>
<dbReference type="EC" id="2.3.2.26" evidence="4"/>
<evidence type="ECO:0000256" key="6">
    <source>
        <dbReference type="ARBA" id="ARBA00022553"/>
    </source>
</evidence>
<dbReference type="InterPro" id="IPR032353">
    <property type="entry name" value="AZUL"/>
</dbReference>
<protein>
    <recommendedName>
        <fullName evidence="15">Ubiquitin-protein ligase E3A</fullName>
        <ecNumber evidence="4">2.3.2.26</ecNumber>
    </recommendedName>
    <alternativeName>
        <fullName evidence="17">HECT-type ubiquitin transferase E3A</fullName>
    </alternativeName>
    <alternativeName>
        <fullName evidence="16">Oncogenic protein-associated protein E6-AP</fullName>
    </alternativeName>
</protein>
<dbReference type="GO" id="GO:0042752">
    <property type="term" value="P:regulation of circadian rhythm"/>
    <property type="evidence" value="ECO:0007669"/>
    <property type="project" value="UniProtKB-ARBA"/>
</dbReference>
<dbReference type="GO" id="GO:0080090">
    <property type="term" value="P:regulation of primary metabolic process"/>
    <property type="evidence" value="ECO:0007669"/>
    <property type="project" value="UniProtKB-ARBA"/>
</dbReference>
<dbReference type="SUPFAM" id="SSF56204">
    <property type="entry name" value="Hect, E3 ligase catalytic domain"/>
    <property type="match status" value="1"/>
</dbReference>
<evidence type="ECO:0000256" key="16">
    <source>
        <dbReference type="ARBA" id="ARBA00077235"/>
    </source>
</evidence>
<dbReference type="PROSITE" id="PS50237">
    <property type="entry name" value="HECT"/>
    <property type="match status" value="1"/>
</dbReference>
<comment type="catalytic activity">
    <reaction evidence="1">
        <text>S-ubiquitinyl-[E2 ubiquitin-conjugating enzyme]-L-cysteine + [acceptor protein]-L-lysine = [E2 ubiquitin-conjugating enzyme]-L-cysteine + N(6)-ubiquitinyl-[acceptor protein]-L-lysine.</text>
        <dbReference type="EC" id="2.3.2.26"/>
    </reaction>
</comment>
<dbReference type="GO" id="GO:0016874">
    <property type="term" value="F:ligase activity"/>
    <property type="evidence" value="ECO:0007669"/>
    <property type="project" value="UniProtKB-KW"/>
</dbReference>
<dbReference type="InterPro" id="IPR035983">
    <property type="entry name" value="Hect_E3_ubiquitin_ligase"/>
</dbReference>
<dbReference type="Pfam" id="PF00632">
    <property type="entry name" value="HECT"/>
    <property type="match status" value="1"/>
</dbReference>
<feature type="region of interest" description="Disordered" evidence="19">
    <location>
        <begin position="254"/>
        <end position="295"/>
    </location>
</feature>
<dbReference type="GO" id="GO:0048513">
    <property type="term" value="P:animal organ development"/>
    <property type="evidence" value="ECO:0007669"/>
    <property type="project" value="UniProtKB-ARBA"/>
</dbReference>
<dbReference type="FunFam" id="3.30.2160.10:FF:000004">
    <property type="entry name" value="probable E3 ubiquitin-protein ligase HERC4 isoform X1"/>
    <property type="match status" value="1"/>
</dbReference>
<dbReference type="GO" id="GO:0000502">
    <property type="term" value="C:proteasome complex"/>
    <property type="evidence" value="ECO:0007669"/>
    <property type="project" value="UniProtKB-KW"/>
</dbReference>
<dbReference type="AlphaFoldDB" id="A0AA47MTP2"/>
<dbReference type="FunFam" id="3.90.1750.10:FF:000008">
    <property type="entry name" value="Putative ubiquitin-protein ligase E3A"/>
    <property type="match status" value="1"/>
</dbReference>
<evidence type="ECO:0000313" key="21">
    <source>
        <dbReference type="EMBL" id="KAK0145980.1"/>
    </source>
</evidence>
<evidence type="ECO:0000313" key="22">
    <source>
        <dbReference type="Proteomes" id="UP001174136"/>
    </source>
</evidence>
<dbReference type="GO" id="GO:0030518">
    <property type="term" value="P:nuclear receptor-mediated steroid hormone signaling pathway"/>
    <property type="evidence" value="ECO:0007669"/>
    <property type="project" value="UniProtKB-ARBA"/>
</dbReference>
<dbReference type="Gene3D" id="3.30.2160.10">
    <property type="entry name" value="Hect, E3 ligase catalytic domain"/>
    <property type="match status" value="1"/>
</dbReference>
<dbReference type="Gene3D" id="3.90.1750.10">
    <property type="entry name" value="Hect, E3 ligase catalytic domains"/>
    <property type="match status" value="1"/>
</dbReference>
<dbReference type="InterPro" id="IPR000569">
    <property type="entry name" value="HECT_dom"/>
</dbReference>
<dbReference type="Pfam" id="PF16558">
    <property type="entry name" value="AZUL"/>
    <property type="match status" value="1"/>
</dbReference>
<evidence type="ECO:0000259" key="20">
    <source>
        <dbReference type="PROSITE" id="PS50237"/>
    </source>
</evidence>
<keyword evidence="10 18" id="KW-0833">Ubl conjugation pathway</keyword>
<evidence type="ECO:0000256" key="3">
    <source>
        <dbReference type="ARBA" id="ARBA00004496"/>
    </source>
</evidence>
<sequence>MAGHSVVQPDTHALPVYRLVIQQDAFILNDFQLDLREKEEEEEEEEGDQEDGQEDGQPGSPSRDQLGTSQGTLTTLGQFQVGQHQECPPSPHQCKSDGLCGDTKKATAKHLIERYFRQLTDGCGNEECTNELCASCRHFRPVDKNSAAVKALELYKVNAKLCSPQKKDPDPDQPQTSTNGIRPEFNRMMSDDLDLFPAKEPFSDVHFLTGGQCECDPELLRGGRRLLCLHTPPRLSLRASGKALPALIPPSAAAAAGGDADTVGETEPPVDDTGGAAAASPASTEDTASSPLGSDDDLSLDLEAVRRVYDRLQANEQIEASLVNALIYLCPNLELDLEYLDMYHTNRDYLNIFVLMMENTNLHSPEYLEVALPLFCKAMCKLPVDAHAKLARVWSRSGAAHIRRLMETFQQLITFTIISNEYDGDSLVNEDETVVAATKCLKLVFYASILGGDLDVDHNEEEDDSDSDSDEITLQELLGEERLYRKGPRVDLLERELGVRTVDVRKPVVPFEDFINESVNEVVEMDKDFTFYKVDADSKAARSSLTLVTKSQGLYYDNRIRMYSERRITALYSMAQGQQPNPYLKLKVRRDHIIDDALLEMISMENPSDLKKQLFVEFEGEQGVDEGGVSKEFFQLVLEEIFNPDIGMFTYDQETRLFWFNSSSLENEAQYSLIGIVLGLAIYNNCILDVHFPMVVYRKLMGKKGTFPDLEDSHPVLYRSLKQLLEYSGNVEEDIVTSFQISQTDLFGNPVTYDLKEQGDGIPVTNHNKQEFVDMYTDYILNKSVERQFKAFKKGFLMVTNESPLKYLFRPEEVELLICGSRNLDFKALEETTDYDGGYSKDCQVIKDFWETIHSFGEDQKRQFLQFTTGSDRAPVGGLGKLKMIIAKNGSDTDRLPTSHTCFNALLLPEYSSKEKLRERLLKAITYAKGFGML</sequence>
<dbReference type="FunFam" id="3.30.2410.10:FF:000003">
    <property type="entry name" value="probable E3 ubiquitin-protein ligase HERC4 isoform X1"/>
    <property type="match status" value="1"/>
</dbReference>
<keyword evidence="22" id="KW-1185">Reference proteome</keyword>
<feature type="domain" description="HECT" evidence="20">
    <location>
        <begin position="606"/>
        <end position="934"/>
    </location>
</feature>
<proteinExistence type="predicted"/>
<comment type="caution">
    <text evidence="21">The sequence shown here is derived from an EMBL/GenBank/DDBJ whole genome shotgun (WGS) entry which is preliminary data.</text>
</comment>